<sequence length="258" mass="28817">MNVIEAKIRGVYFINKDINMKKTLLASSMAVLALSHSAQAAPLFPSATEVAFDVAESLAEFQKAAELFKHYRAEQAKNIEIPTLEELVYQQLIKQDKKVTPTITEIDEKIQQSININNDYIDNRLIEHHRDLDNKLELLDSQHSTIQAENQNRFAHFQQNLDNTQAFNKVRFTQLDKKITKMEKQANSGIASVAAMSNIPYSLNTRFSAGIGLGHYRNGNAIAAGAQYQLKKDLNLRSSIAWNNADSAVVGAGIAIGW</sequence>
<dbReference type="InterPro" id="IPR005594">
    <property type="entry name" value="YadA_C"/>
</dbReference>
<organism evidence="10 11">
    <name type="scientific">Providencia stuartii ATCC 25827</name>
    <dbReference type="NCBI Taxonomy" id="471874"/>
    <lineage>
        <taxon>Bacteria</taxon>
        <taxon>Pseudomonadati</taxon>
        <taxon>Pseudomonadota</taxon>
        <taxon>Gammaproteobacteria</taxon>
        <taxon>Enterobacterales</taxon>
        <taxon>Morganellaceae</taxon>
        <taxon>Providencia</taxon>
    </lineage>
</organism>
<keyword evidence="4" id="KW-0812">Transmembrane</keyword>
<proteinExistence type="predicted"/>
<gene>
    <name evidence="10" type="ORF">PROSTU_02063</name>
</gene>
<dbReference type="Pfam" id="PF03895">
    <property type="entry name" value="YadA_anchor"/>
    <property type="match status" value="1"/>
</dbReference>
<accession>A0AA86YI76</accession>
<name>A0AA86YI76_PROST</name>
<evidence type="ECO:0000256" key="2">
    <source>
        <dbReference type="ARBA" id="ARBA00004442"/>
    </source>
</evidence>
<dbReference type="InterPro" id="IPR045584">
    <property type="entry name" value="Pilin-like"/>
</dbReference>
<keyword evidence="6" id="KW-0472">Membrane</keyword>
<protein>
    <recommendedName>
        <fullName evidence="9">Trimeric autotransporter adhesin YadA-like C-terminal membrane anchor domain-containing protein</fullName>
    </recommendedName>
</protein>
<keyword evidence="5 8" id="KW-0732">Signal</keyword>
<evidence type="ECO:0000256" key="6">
    <source>
        <dbReference type="ARBA" id="ARBA00023136"/>
    </source>
</evidence>
<evidence type="ECO:0000313" key="10">
    <source>
        <dbReference type="EMBL" id="EDU58882.1"/>
    </source>
</evidence>
<evidence type="ECO:0000256" key="1">
    <source>
        <dbReference type="ARBA" id="ARBA00004241"/>
    </source>
</evidence>
<dbReference type="Proteomes" id="UP000004506">
    <property type="component" value="Unassembled WGS sequence"/>
</dbReference>
<dbReference type="GO" id="GO:0009279">
    <property type="term" value="C:cell outer membrane"/>
    <property type="evidence" value="ECO:0007669"/>
    <property type="project" value="UniProtKB-SubCell"/>
</dbReference>
<feature type="signal peptide" evidence="8">
    <location>
        <begin position="1"/>
        <end position="40"/>
    </location>
</feature>
<dbReference type="Gene3D" id="3.30.1300.30">
    <property type="entry name" value="GSPII I/J protein-like"/>
    <property type="match status" value="1"/>
</dbReference>
<keyword evidence="3" id="KW-1134">Transmembrane beta strand</keyword>
<evidence type="ECO:0000256" key="7">
    <source>
        <dbReference type="ARBA" id="ARBA00023237"/>
    </source>
</evidence>
<dbReference type="AlphaFoldDB" id="A0AA86YI76"/>
<dbReference type="SUPFAM" id="SSF54523">
    <property type="entry name" value="Pili subunits"/>
    <property type="match status" value="1"/>
</dbReference>
<dbReference type="GO" id="GO:0009986">
    <property type="term" value="C:cell surface"/>
    <property type="evidence" value="ECO:0007669"/>
    <property type="project" value="UniProtKB-SubCell"/>
</dbReference>
<reference evidence="11" key="1">
    <citation type="submission" date="2008-04" db="EMBL/GenBank/DDBJ databases">
        <title>Draft genome sequence of Providencia stuartii (ATCC 25827).</title>
        <authorList>
            <person name="Sudarsanam P."/>
            <person name="Ley R."/>
            <person name="Guruge J."/>
            <person name="Turnbaugh P.J."/>
            <person name="Mahowald M."/>
            <person name="Liep D."/>
            <person name="Gordon J."/>
        </authorList>
    </citation>
    <scope>NUCLEOTIDE SEQUENCE [LARGE SCALE GENOMIC DNA]</scope>
    <source>
        <strain evidence="11">ATCC 25827</strain>
    </source>
</reference>
<evidence type="ECO:0000256" key="5">
    <source>
        <dbReference type="ARBA" id="ARBA00022729"/>
    </source>
</evidence>
<evidence type="ECO:0000259" key="9">
    <source>
        <dbReference type="Pfam" id="PF03895"/>
    </source>
</evidence>
<evidence type="ECO:0000256" key="3">
    <source>
        <dbReference type="ARBA" id="ARBA00022452"/>
    </source>
</evidence>
<dbReference type="EMBL" id="ABJD02000101">
    <property type="protein sequence ID" value="EDU58882.1"/>
    <property type="molecule type" value="Genomic_DNA"/>
</dbReference>
<comment type="subcellular location">
    <subcellularLocation>
        <location evidence="2">Cell outer membrane</location>
    </subcellularLocation>
    <subcellularLocation>
        <location evidence="1">Cell surface</location>
    </subcellularLocation>
</comment>
<reference evidence="10 11" key="3">
    <citation type="submission" date="2008-05" db="EMBL/GenBank/DDBJ databases">
        <authorList>
            <person name="Fulton L."/>
            <person name="Clifton S."/>
            <person name="Fulton B."/>
            <person name="Xu J."/>
            <person name="Minx P."/>
            <person name="Pepin K.H."/>
            <person name="Johnson M."/>
            <person name="Thiruvilangam P."/>
            <person name="Bhonagiri V."/>
            <person name="Nash W.E."/>
            <person name="Mardis E.R."/>
            <person name="Wilson R.K."/>
        </authorList>
    </citation>
    <scope>NUCLEOTIDE SEQUENCE [LARGE SCALE GENOMIC DNA]</scope>
    <source>
        <strain evidence="10 11">ATCC 25827</strain>
    </source>
</reference>
<feature type="domain" description="Trimeric autotransporter adhesin YadA-like C-terminal membrane anchor" evidence="9">
    <location>
        <begin position="204"/>
        <end position="258"/>
    </location>
</feature>
<evidence type="ECO:0000256" key="4">
    <source>
        <dbReference type="ARBA" id="ARBA00022692"/>
    </source>
</evidence>
<evidence type="ECO:0000256" key="8">
    <source>
        <dbReference type="SAM" id="SignalP"/>
    </source>
</evidence>
<evidence type="ECO:0000313" key="11">
    <source>
        <dbReference type="Proteomes" id="UP000004506"/>
    </source>
</evidence>
<feature type="chain" id="PRO_5041695887" description="Trimeric autotransporter adhesin YadA-like C-terminal membrane anchor domain-containing protein" evidence="8">
    <location>
        <begin position="41"/>
        <end position="258"/>
    </location>
</feature>
<keyword evidence="7" id="KW-0998">Cell outer membrane</keyword>
<comment type="caution">
    <text evidence="10">The sequence shown here is derived from an EMBL/GenBank/DDBJ whole genome shotgun (WGS) entry which is preliminary data.</text>
</comment>
<reference evidence="11" key="2">
    <citation type="submission" date="2008-04" db="EMBL/GenBank/DDBJ databases">
        <title>Draft genome sequence of Providencia stuartii(ATCC 25827).</title>
        <authorList>
            <person name="Sudarsanam P."/>
            <person name="Ley R."/>
            <person name="Guruge J."/>
            <person name="Turnbaugh P.J."/>
            <person name="Mahowald M."/>
            <person name="Liep D."/>
            <person name="Gordon J."/>
        </authorList>
    </citation>
    <scope>NUCLEOTIDE SEQUENCE [LARGE SCALE GENOMIC DNA]</scope>
    <source>
        <strain evidence="11">ATCC 25827</strain>
    </source>
</reference>